<sequence length="261" mass="30695">SECNACGELLIRDGIPIFNKNDYGNKVFGFLLEFNDDESEQAYEQIVDLEPDLQYIWDTQAINMNELGQVEANILQGRNPTQGAEQFEEYYFSSRNDPLLHDGIQLIPDLIDEVEKIYVEGKDKIALLRLQMAYMLLWTILERYATLRYQISMKKHKKDRTRSPVMYKIHKIAEDPAFAKNIKKYVKRSRSIVKADEPESKKTLDPEDPKKSINYYYAMRSNITHRGKAHYIYYRDLLLSIKELYKISKKIIRVAFKESNT</sequence>
<gene>
    <name evidence="1" type="ORF">METZ01_LOCUS251218</name>
</gene>
<feature type="non-terminal residue" evidence="1">
    <location>
        <position position="1"/>
    </location>
</feature>
<organism evidence="1">
    <name type="scientific">marine metagenome</name>
    <dbReference type="NCBI Taxonomy" id="408172"/>
    <lineage>
        <taxon>unclassified sequences</taxon>
        <taxon>metagenomes</taxon>
        <taxon>ecological metagenomes</taxon>
    </lineage>
</organism>
<dbReference type="AlphaFoldDB" id="A0A382IF97"/>
<accession>A0A382IF97</accession>
<protein>
    <submittedName>
        <fullName evidence="1">Uncharacterized protein</fullName>
    </submittedName>
</protein>
<reference evidence="1" key="1">
    <citation type="submission" date="2018-05" db="EMBL/GenBank/DDBJ databases">
        <authorList>
            <person name="Lanie J.A."/>
            <person name="Ng W.-L."/>
            <person name="Kazmierczak K.M."/>
            <person name="Andrzejewski T.M."/>
            <person name="Davidsen T.M."/>
            <person name="Wayne K.J."/>
            <person name="Tettelin H."/>
            <person name="Glass J.I."/>
            <person name="Rusch D."/>
            <person name="Podicherti R."/>
            <person name="Tsui H.-C.T."/>
            <person name="Winkler M.E."/>
        </authorList>
    </citation>
    <scope>NUCLEOTIDE SEQUENCE</scope>
</reference>
<dbReference type="EMBL" id="UINC01067055">
    <property type="protein sequence ID" value="SVB98364.1"/>
    <property type="molecule type" value="Genomic_DNA"/>
</dbReference>
<evidence type="ECO:0000313" key="1">
    <source>
        <dbReference type="EMBL" id="SVB98364.1"/>
    </source>
</evidence>
<proteinExistence type="predicted"/>
<name>A0A382IF97_9ZZZZ</name>